<gene>
    <name evidence="2" type="ORF">H3N35_10525</name>
</gene>
<dbReference type="SUPFAM" id="SSF82714">
    <property type="entry name" value="Multidrug efflux transporter AcrB TolC docking domain, DN and DC subdomains"/>
    <property type="match status" value="2"/>
</dbReference>
<feature type="transmembrane region" description="Helical" evidence="1">
    <location>
        <begin position="997"/>
        <end position="1021"/>
    </location>
</feature>
<feature type="transmembrane region" description="Helical" evidence="1">
    <location>
        <begin position="361"/>
        <end position="382"/>
    </location>
</feature>
<feature type="transmembrane region" description="Helical" evidence="1">
    <location>
        <begin position="464"/>
        <end position="487"/>
    </location>
</feature>
<dbReference type="RefSeq" id="WP_274054268.1">
    <property type="nucleotide sequence ID" value="NZ_CP059693.1"/>
</dbReference>
<feature type="transmembrane region" description="Helical" evidence="1">
    <location>
        <begin position="971"/>
        <end position="991"/>
    </location>
</feature>
<dbReference type="Gene3D" id="3.30.70.1320">
    <property type="entry name" value="Multidrug efflux transporter AcrB pore domain like"/>
    <property type="match status" value="1"/>
</dbReference>
<reference evidence="2 3" key="1">
    <citation type="journal article" date="2022" name="Mar. Drugs">
        <title>Bioassay-Guided Fractionation Leads to the Detection of Cholic Acid Generated by the Rare Thalassomonas sp.</title>
        <authorList>
            <person name="Pheiffer F."/>
            <person name="Schneider Y.K."/>
            <person name="Hansen E.H."/>
            <person name="Andersen J.H."/>
            <person name="Isaksson J."/>
            <person name="Busche T."/>
            <person name="R C."/>
            <person name="Kalinowski J."/>
            <person name="Zyl L.V."/>
            <person name="Trindade M."/>
        </authorList>
    </citation>
    <scope>NUCLEOTIDE SEQUENCE [LARGE SCALE GENOMIC DNA]</scope>
    <source>
        <strain evidence="2 3">A5K-61T</strain>
    </source>
</reference>
<feature type="transmembrane region" description="Helical" evidence="1">
    <location>
        <begin position="12"/>
        <end position="32"/>
    </location>
</feature>
<dbReference type="Proteomes" id="UP001215231">
    <property type="component" value="Chromosome"/>
</dbReference>
<dbReference type="SUPFAM" id="SSF82866">
    <property type="entry name" value="Multidrug efflux transporter AcrB transmembrane domain"/>
    <property type="match status" value="2"/>
</dbReference>
<dbReference type="Gene3D" id="3.30.70.1430">
    <property type="entry name" value="Multidrug efflux transporter AcrB pore domain"/>
    <property type="match status" value="2"/>
</dbReference>
<feature type="transmembrane region" description="Helical" evidence="1">
    <location>
        <begin position="434"/>
        <end position="452"/>
    </location>
</feature>
<sequence length="1032" mass="113997">MRLTEYSVKNKVTSWMFALILLIGGIISYNGLGRLEDPEFTLKMAMITTTYPGATSVQVEEEVSYPIENALQQLPYVDFITSISSPGLSQIVVEMKPTYRKEDLKQIWDELRRKIHDLEPQLSPGVNSPNIIDDFGDVYGVLFAISGDGYSYEEQKDYVDYLRRELVLVKGVGKVTVAGLQQEQVVVEIARNKLAALGIPPSRIYQLLQTQNQVSNSGSVKVGSEYIRLHPSGEFQSVKELENLLISNPGASELIYLGDVATISRAYAEVPQNIINYNNQQALLVGVSFSSGVNVVDIGEKLEQRLDELEYVRPVGMEVSVVYNQPEEVDKAMQGFMISLAEAVVIVIAVLLIFMGLKSGVLIGLILLLTILGSFIFMKLFAIDLQRISLGALIIALGMLVDNAIVVTEGILIGLRKGKTKLQASLEITKQTNLPLLGATVIAIAAFAPIGLSSDATGEFAGSLFWVLLISLLLSWITAISLTPFFADLMFKENPVNNQQASDEQDASAQSDELYRGAIFTGYKALLDFCLRFRALTLLVMLALLVAAVAGFGQVKQSFFPPSNTPMFYLDYWRYQGSDIRETQKDIEAIQAYLLTLDKVEQITTTTGRGAPRFMLTYGPEKAYAGFGQLIVRVENREALTPVMANLRQYMSDNYPQAQSKIKRMEIGPSTDAKIEARFSGPDPDVLRHLAQQAMAKLHADPGAFNIRHDWRERTKVIRPEFNEATGRRVGISKQDLDDLLLTNFSGQQVGLYREGTQLLPIIARAPKAERLNIDSLPELQIYSQASNTYVPITQVVNSFNTDWEDSLIMRRDRKRTLTVMADHDVLGDETAASLFNRVKPEIEAIPLPPGYQMEWGGEYESSSDAQKALFGGLPMGYLAMFIITVLLFNSLKAPLVIWATVPLALIGVAAGLLLMGAPFSFMALLGLLSLSGMLIKNGIVLVDQINLELNEGKDPYLAVFDSAVSRVRPVAMAAITTILGMIPLLFDAFFESMAVTIMFGLGFATVLTLIVVPVLFTLLYKIPYQHRGQKA</sequence>
<dbReference type="PANTHER" id="PTHR32063:SF18">
    <property type="entry name" value="CATION EFFLUX SYSTEM PROTEIN"/>
    <property type="match status" value="1"/>
</dbReference>
<feature type="transmembrane region" description="Helical" evidence="1">
    <location>
        <begin position="922"/>
        <end position="943"/>
    </location>
</feature>
<dbReference type="SUPFAM" id="SSF82693">
    <property type="entry name" value="Multidrug efflux transporter AcrB pore domain, PN1, PN2, PC1 and PC2 subdomains"/>
    <property type="match status" value="2"/>
</dbReference>
<protein>
    <submittedName>
        <fullName evidence="2">Efflux RND transporter permease subunit</fullName>
    </submittedName>
</protein>
<name>A0ABY7VLD5_9GAMM</name>
<evidence type="ECO:0000256" key="1">
    <source>
        <dbReference type="SAM" id="Phobius"/>
    </source>
</evidence>
<feature type="transmembrane region" description="Helical" evidence="1">
    <location>
        <begin position="533"/>
        <end position="553"/>
    </location>
</feature>
<organism evidence="2 3">
    <name type="scientific">Thalassomonas haliotis</name>
    <dbReference type="NCBI Taxonomy" id="485448"/>
    <lineage>
        <taxon>Bacteria</taxon>
        <taxon>Pseudomonadati</taxon>
        <taxon>Pseudomonadota</taxon>
        <taxon>Gammaproteobacteria</taxon>
        <taxon>Alteromonadales</taxon>
        <taxon>Colwelliaceae</taxon>
        <taxon>Thalassomonas</taxon>
    </lineage>
</organism>
<evidence type="ECO:0000313" key="3">
    <source>
        <dbReference type="Proteomes" id="UP001215231"/>
    </source>
</evidence>
<dbReference type="PANTHER" id="PTHR32063">
    <property type="match status" value="1"/>
</dbReference>
<dbReference type="PRINTS" id="PR00702">
    <property type="entry name" value="ACRIFLAVINRP"/>
</dbReference>
<feature type="transmembrane region" description="Helical" evidence="1">
    <location>
        <begin position="335"/>
        <end position="354"/>
    </location>
</feature>
<dbReference type="EMBL" id="CP059693">
    <property type="protein sequence ID" value="WDE13825.1"/>
    <property type="molecule type" value="Genomic_DNA"/>
</dbReference>
<keyword evidence="1" id="KW-0812">Transmembrane</keyword>
<dbReference type="InterPro" id="IPR001036">
    <property type="entry name" value="Acrflvin-R"/>
</dbReference>
<feature type="transmembrane region" description="Helical" evidence="1">
    <location>
        <begin position="388"/>
        <end position="413"/>
    </location>
</feature>
<keyword evidence="3" id="KW-1185">Reference proteome</keyword>
<proteinExistence type="predicted"/>
<dbReference type="Pfam" id="PF00873">
    <property type="entry name" value="ACR_tran"/>
    <property type="match status" value="1"/>
</dbReference>
<keyword evidence="1" id="KW-1133">Transmembrane helix</keyword>
<keyword evidence="1" id="KW-0472">Membrane</keyword>
<dbReference type="Gene3D" id="3.30.2090.10">
    <property type="entry name" value="Multidrug efflux transporter AcrB TolC docking domain, DN and DC subdomains"/>
    <property type="match status" value="2"/>
</dbReference>
<evidence type="ECO:0000313" key="2">
    <source>
        <dbReference type="EMBL" id="WDE13825.1"/>
    </source>
</evidence>
<feature type="transmembrane region" description="Helical" evidence="1">
    <location>
        <begin position="869"/>
        <end position="889"/>
    </location>
</feature>
<accession>A0ABY7VLD5</accession>
<dbReference type="Gene3D" id="1.20.1640.10">
    <property type="entry name" value="Multidrug efflux transporter AcrB transmembrane domain"/>
    <property type="match status" value="2"/>
</dbReference>
<dbReference type="InterPro" id="IPR027463">
    <property type="entry name" value="AcrB_DN_DC_subdom"/>
</dbReference>
<dbReference type="Gene3D" id="3.30.70.1440">
    <property type="entry name" value="Multidrug efflux transporter AcrB pore domain"/>
    <property type="match status" value="1"/>
</dbReference>
<feature type="transmembrane region" description="Helical" evidence="1">
    <location>
        <begin position="896"/>
        <end position="916"/>
    </location>
</feature>